<comment type="caution">
    <text evidence="2">The sequence shown here is derived from an EMBL/GenBank/DDBJ whole genome shotgun (WGS) entry which is preliminary data.</text>
</comment>
<protein>
    <submittedName>
        <fullName evidence="2">Uncharacterized protein</fullName>
    </submittedName>
</protein>
<keyword evidence="3" id="KW-1185">Reference proteome</keyword>
<organism evidence="2 3">
    <name type="scientific">Trifolium medium</name>
    <dbReference type="NCBI Taxonomy" id="97028"/>
    <lineage>
        <taxon>Eukaryota</taxon>
        <taxon>Viridiplantae</taxon>
        <taxon>Streptophyta</taxon>
        <taxon>Embryophyta</taxon>
        <taxon>Tracheophyta</taxon>
        <taxon>Spermatophyta</taxon>
        <taxon>Magnoliopsida</taxon>
        <taxon>eudicotyledons</taxon>
        <taxon>Gunneridae</taxon>
        <taxon>Pentapetalae</taxon>
        <taxon>rosids</taxon>
        <taxon>fabids</taxon>
        <taxon>Fabales</taxon>
        <taxon>Fabaceae</taxon>
        <taxon>Papilionoideae</taxon>
        <taxon>50 kb inversion clade</taxon>
        <taxon>NPAAA clade</taxon>
        <taxon>Hologalegina</taxon>
        <taxon>IRL clade</taxon>
        <taxon>Trifolieae</taxon>
        <taxon>Trifolium</taxon>
    </lineage>
</organism>
<name>A0A392SNA3_9FABA</name>
<dbReference type="AlphaFoldDB" id="A0A392SNA3"/>
<dbReference type="Proteomes" id="UP000265520">
    <property type="component" value="Unassembled WGS sequence"/>
</dbReference>
<accession>A0A392SNA3</accession>
<evidence type="ECO:0000256" key="1">
    <source>
        <dbReference type="SAM" id="MobiDB-lite"/>
    </source>
</evidence>
<dbReference type="EMBL" id="LXQA010415627">
    <property type="protein sequence ID" value="MCI50378.1"/>
    <property type="molecule type" value="Genomic_DNA"/>
</dbReference>
<evidence type="ECO:0000313" key="3">
    <source>
        <dbReference type="Proteomes" id="UP000265520"/>
    </source>
</evidence>
<proteinExistence type="predicted"/>
<feature type="compositionally biased region" description="Acidic residues" evidence="1">
    <location>
        <begin position="40"/>
        <end position="53"/>
    </location>
</feature>
<feature type="non-terminal residue" evidence="2">
    <location>
        <position position="100"/>
    </location>
</feature>
<feature type="non-terminal residue" evidence="2">
    <location>
        <position position="1"/>
    </location>
</feature>
<feature type="region of interest" description="Disordered" evidence="1">
    <location>
        <begin position="33"/>
        <end position="100"/>
    </location>
</feature>
<reference evidence="2 3" key="1">
    <citation type="journal article" date="2018" name="Front. Plant Sci.">
        <title>Red Clover (Trifolium pratense) and Zigzag Clover (T. medium) - A Picture of Genomic Similarities and Differences.</title>
        <authorList>
            <person name="Dluhosova J."/>
            <person name="Istvanek J."/>
            <person name="Nedelnik J."/>
            <person name="Repkova J."/>
        </authorList>
    </citation>
    <scope>NUCLEOTIDE SEQUENCE [LARGE SCALE GENOMIC DNA]</scope>
    <source>
        <strain evidence="3">cv. 10/8</strain>
        <tissue evidence="2">Leaf</tissue>
    </source>
</reference>
<evidence type="ECO:0000313" key="2">
    <source>
        <dbReference type="EMBL" id="MCI50378.1"/>
    </source>
</evidence>
<sequence>VAESVKENTTTPDVAQDVGAFSIQPNLNAATITESLGDGSDSEAATEEEVEQEDVGKEKSADVEDFQSEESVEKIVSLGEEDTESEKTVAVDQEPIDVDE</sequence>